<reference evidence="2" key="1">
    <citation type="submission" date="2023-01" db="EMBL/GenBank/DDBJ databases">
        <title>Colletotrichum chrysophilum M932 genome sequence.</title>
        <authorList>
            <person name="Baroncelli R."/>
        </authorList>
    </citation>
    <scope>NUCLEOTIDE SEQUENCE</scope>
    <source>
        <strain evidence="2">M932</strain>
    </source>
</reference>
<sequence length="134" mass="14775">MRLQNHLILFTTLSHGAYATCFWSGINWDNAQDSARGAVEYWCRDASDSARLTGVFHSGDSKGRCSNLLLEGQTIGKRLDITVQWLGQDESVLEVDQCIQRLNDEIGCDLGGSKVTDEWSFTSDPNTGLCAKVS</sequence>
<accession>A0AAD9A529</accession>
<dbReference type="EMBL" id="JAQOWY010000473">
    <property type="protein sequence ID" value="KAK1841553.1"/>
    <property type="molecule type" value="Genomic_DNA"/>
</dbReference>
<evidence type="ECO:0000313" key="3">
    <source>
        <dbReference type="Proteomes" id="UP001243330"/>
    </source>
</evidence>
<keyword evidence="3" id="KW-1185">Reference proteome</keyword>
<proteinExistence type="predicted"/>
<feature type="signal peptide" evidence="1">
    <location>
        <begin position="1"/>
        <end position="19"/>
    </location>
</feature>
<comment type="caution">
    <text evidence="2">The sequence shown here is derived from an EMBL/GenBank/DDBJ whole genome shotgun (WGS) entry which is preliminary data.</text>
</comment>
<evidence type="ECO:0000313" key="2">
    <source>
        <dbReference type="EMBL" id="KAK1841553.1"/>
    </source>
</evidence>
<name>A0AAD9A529_9PEZI</name>
<gene>
    <name evidence="2" type="ORF">CCHR01_15817</name>
</gene>
<organism evidence="2 3">
    <name type="scientific">Colletotrichum chrysophilum</name>
    <dbReference type="NCBI Taxonomy" id="1836956"/>
    <lineage>
        <taxon>Eukaryota</taxon>
        <taxon>Fungi</taxon>
        <taxon>Dikarya</taxon>
        <taxon>Ascomycota</taxon>
        <taxon>Pezizomycotina</taxon>
        <taxon>Sordariomycetes</taxon>
        <taxon>Hypocreomycetidae</taxon>
        <taxon>Glomerellales</taxon>
        <taxon>Glomerellaceae</taxon>
        <taxon>Colletotrichum</taxon>
        <taxon>Colletotrichum gloeosporioides species complex</taxon>
    </lineage>
</organism>
<dbReference type="Proteomes" id="UP001243330">
    <property type="component" value="Unassembled WGS sequence"/>
</dbReference>
<keyword evidence="1" id="KW-0732">Signal</keyword>
<protein>
    <submittedName>
        <fullName evidence="2">Secreted protein</fullName>
    </submittedName>
</protein>
<dbReference type="AlphaFoldDB" id="A0AAD9A529"/>
<evidence type="ECO:0000256" key="1">
    <source>
        <dbReference type="SAM" id="SignalP"/>
    </source>
</evidence>
<feature type="chain" id="PRO_5042295900" evidence="1">
    <location>
        <begin position="20"/>
        <end position="134"/>
    </location>
</feature>